<feature type="compositionally biased region" description="Low complexity" evidence="1">
    <location>
        <begin position="506"/>
        <end position="519"/>
    </location>
</feature>
<feature type="compositionally biased region" description="Low complexity" evidence="1">
    <location>
        <begin position="868"/>
        <end position="880"/>
    </location>
</feature>
<dbReference type="AlphaFoldDB" id="A0A8H4V704"/>
<feature type="compositionally biased region" description="Polar residues" evidence="1">
    <location>
        <begin position="618"/>
        <end position="642"/>
    </location>
</feature>
<feature type="compositionally biased region" description="Polar residues" evidence="1">
    <location>
        <begin position="554"/>
        <end position="569"/>
    </location>
</feature>
<feature type="region of interest" description="Disordered" evidence="1">
    <location>
        <begin position="63"/>
        <end position="98"/>
    </location>
</feature>
<name>A0A8H4V704_9HYPO</name>
<feature type="region of interest" description="Disordered" evidence="1">
    <location>
        <begin position="208"/>
        <end position="236"/>
    </location>
</feature>
<organism evidence="2 3">
    <name type="scientific">Ophiocordyceps sinensis</name>
    <dbReference type="NCBI Taxonomy" id="72228"/>
    <lineage>
        <taxon>Eukaryota</taxon>
        <taxon>Fungi</taxon>
        <taxon>Dikarya</taxon>
        <taxon>Ascomycota</taxon>
        <taxon>Pezizomycotina</taxon>
        <taxon>Sordariomycetes</taxon>
        <taxon>Hypocreomycetidae</taxon>
        <taxon>Hypocreales</taxon>
        <taxon>Ophiocordycipitaceae</taxon>
        <taxon>Ophiocordyceps</taxon>
    </lineage>
</organism>
<feature type="compositionally biased region" description="Basic and acidic residues" evidence="1">
    <location>
        <begin position="780"/>
        <end position="804"/>
    </location>
</feature>
<evidence type="ECO:0000313" key="2">
    <source>
        <dbReference type="EMBL" id="KAF4510020.1"/>
    </source>
</evidence>
<feature type="compositionally biased region" description="Polar residues" evidence="1">
    <location>
        <begin position="580"/>
        <end position="595"/>
    </location>
</feature>
<evidence type="ECO:0000313" key="3">
    <source>
        <dbReference type="Proteomes" id="UP000557566"/>
    </source>
</evidence>
<dbReference type="Proteomes" id="UP000557566">
    <property type="component" value="Unassembled WGS sequence"/>
</dbReference>
<protein>
    <recommendedName>
        <fullName evidence="4">Proteophosphoglycan ppg4</fullName>
    </recommendedName>
</protein>
<feature type="compositionally biased region" description="Low complexity" evidence="1">
    <location>
        <begin position="478"/>
        <end position="496"/>
    </location>
</feature>
<reference evidence="2 3" key="1">
    <citation type="journal article" date="2020" name="Genome Biol. Evol.">
        <title>A new high-quality draft genome assembly of the Chinese cordyceps Ophiocordyceps sinensis.</title>
        <authorList>
            <person name="Shu R."/>
            <person name="Zhang J."/>
            <person name="Meng Q."/>
            <person name="Zhang H."/>
            <person name="Zhou G."/>
            <person name="Li M."/>
            <person name="Wu P."/>
            <person name="Zhao Y."/>
            <person name="Chen C."/>
            <person name="Qin Q."/>
        </authorList>
    </citation>
    <scope>NUCLEOTIDE SEQUENCE [LARGE SCALE GENOMIC DNA]</scope>
    <source>
        <strain evidence="2 3">IOZ07</strain>
    </source>
</reference>
<feature type="compositionally biased region" description="Basic and acidic residues" evidence="1">
    <location>
        <begin position="952"/>
        <end position="964"/>
    </location>
</feature>
<evidence type="ECO:0008006" key="4">
    <source>
        <dbReference type="Google" id="ProtNLM"/>
    </source>
</evidence>
<accession>A0A8H4V704</accession>
<dbReference type="OrthoDB" id="5341904at2759"/>
<feature type="compositionally biased region" description="Basic and acidic residues" evidence="1">
    <location>
        <begin position="462"/>
        <end position="477"/>
    </location>
</feature>
<keyword evidence="3" id="KW-1185">Reference proteome</keyword>
<feature type="compositionally biased region" description="Polar residues" evidence="1">
    <location>
        <begin position="395"/>
        <end position="406"/>
    </location>
</feature>
<comment type="caution">
    <text evidence="2">The sequence shown here is derived from an EMBL/GenBank/DDBJ whole genome shotgun (WGS) entry which is preliminary data.</text>
</comment>
<feature type="compositionally biased region" description="Polar residues" evidence="1">
    <location>
        <begin position="690"/>
        <end position="703"/>
    </location>
</feature>
<sequence>MGNTPSSETPRRVPHKLLKPRPASLSFDLAELLSPSSDSLSSPASTRYCHSYLAGSRRTMSYQHLPSSTHDDHSLYRQSSVASISPSPPRSPGRQSEPLDAAWSQLHEPHAPAAASISDVANSDMREPLIRAKSVVYPSRRTTQSLSRPYSFHCNADTPYHPSVQLDMEKRRFSAMESIHSLDGYDGLLDMDFSLPHTDDAPGVFAQAPDSNSRHSSIHGRANSNSRHSSIHGRANSTSYVPMRRRSIIQTPGVATRVAKDHPPLPTKSVSQISRLAPTAGPSSASSISSDDYFVFLTGSTGPDLQERCVTPCDADYRQLGGIKFGTLRVINVSPIPSPASHNSDWTQLESPPVTSTQASLVTEELAWPLGGMAVTNLHQGVTVVEEPKFHISHSDTSPITIPNQNTPRSPPRGGPGTGDRQTSPGSDDETAWSKGPSDVEWYSYTSPEVLDVQTQPCTKSRPKDKGSRHSSKRDSVGSESGFVSSTTSSRQSSQRTLSKVDSGYSSNFSLRSIRSNSFRSRRHADKAQRASEAATPKSQERQSLCEDDDSDHLTNQQSTPLPRNSLARNSREKIRRRCSTQTSKIPRLSPSASKDQLAGPSASETIIRRTTRADFGSTATPRSSQGKQETPNQQGKLQSFLGSARRQSRVTAFVSPHDIPEHVPAIPFNLEEKLHGQDGQLPSIPDSKASPTELGQQPQKTAGTEDGVDVVKGKQHGQVNGVPREPAGYAVPRSGKPRQPSYTAIPVPAYSSPSYTERPMYSIPHPIPIRRRPLSVSSGDERCEAGSEKTVSEARGQGKDGSDARGLGRASVHEAAVSSPTRTRRTLTKTNPKTPTRLTRPNALKSRASAPNLGSSPTSPHPPLPTPSLASSKAAPPMSFRNCSMKTARDLLPSQAFSPEATPLQESSRESFHWQPQSERGSESAETSAQPQMRHSYSVHGGHPPVVYRQPQERQTRDSESHNFRLLHSYNSPAYKNAPVWG</sequence>
<proteinExistence type="predicted"/>
<feature type="compositionally biased region" description="Polar residues" evidence="1">
    <location>
        <begin position="915"/>
        <end position="936"/>
    </location>
</feature>
<gene>
    <name evidence="2" type="ORF">G6O67_001947</name>
</gene>
<evidence type="ECO:0000256" key="1">
    <source>
        <dbReference type="SAM" id="MobiDB-lite"/>
    </source>
</evidence>
<feature type="region of interest" description="Disordered" evidence="1">
    <location>
        <begin position="393"/>
        <end position="970"/>
    </location>
</feature>
<dbReference type="EMBL" id="JAAVMX010000003">
    <property type="protein sequence ID" value="KAF4510020.1"/>
    <property type="molecule type" value="Genomic_DNA"/>
</dbReference>
<feature type="compositionally biased region" description="Polar residues" evidence="1">
    <location>
        <begin position="829"/>
        <end position="840"/>
    </location>
</feature>